<name>A0A507E8H7_9FUNG</name>
<proteinExistence type="inferred from homology"/>
<comment type="subcellular location">
    <subcellularLocation>
        <location evidence="16">Chromosome</location>
        <location evidence="16">Telomere</location>
    </subcellularLocation>
    <subcellularLocation>
        <location evidence="1 16">Nucleus</location>
    </subcellularLocation>
</comment>
<dbReference type="PROSITE" id="PS50290">
    <property type="entry name" value="PI3_4_KINASE_3"/>
    <property type="match status" value="1"/>
</dbReference>
<dbReference type="EMBL" id="QEAQ01000025">
    <property type="protein sequence ID" value="TPX59438.1"/>
    <property type="molecule type" value="Genomic_DNA"/>
</dbReference>
<evidence type="ECO:0000256" key="10">
    <source>
        <dbReference type="ARBA" id="ARBA00022777"/>
    </source>
</evidence>
<dbReference type="InterPro" id="IPR036940">
    <property type="entry name" value="PI3/4_kinase_cat_sf"/>
</dbReference>
<comment type="subunit">
    <text evidence="3">Associates with DNA double-strand breaks.</text>
</comment>
<keyword evidence="16" id="KW-0158">Chromosome</keyword>
<dbReference type="Pfam" id="PF02259">
    <property type="entry name" value="FAT"/>
    <property type="match status" value="1"/>
</dbReference>
<evidence type="ECO:0000256" key="3">
    <source>
        <dbReference type="ARBA" id="ARBA00011370"/>
    </source>
</evidence>
<dbReference type="InterPro" id="IPR000403">
    <property type="entry name" value="PI3/4_kinase_cat_dom"/>
</dbReference>
<dbReference type="SMART" id="SM01343">
    <property type="entry name" value="FATC"/>
    <property type="match status" value="1"/>
</dbReference>
<comment type="similarity">
    <text evidence="2 16">Belongs to the PI3/PI4-kinase family. ATM subfamily.</text>
</comment>
<reference evidence="21 22" key="1">
    <citation type="journal article" date="2019" name="Sci. Rep.">
        <title>Comparative genomics of chytrid fungi reveal insights into the obligate biotrophic and pathogenic lifestyle of Synchytrium endobioticum.</title>
        <authorList>
            <person name="van de Vossenberg B.T.L.H."/>
            <person name="Warris S."/>
            <person name="Nguyen H.D.T."/>
            <person name="van Gent-Pelzer M.P.E."/>
            <person name="Joly D.L."/>
            <person name="van de Geest H.C."/>
            <person name="Bonants P.J.M."/>
            <person name="Smith D.S."/>
            <person name="Levesque C.A."/>
            <person name="van der Lee T.A.J."/>
        </authorList>
    </citation>
    <scope>NUCLEOTIDE SEQUENCE [LARGE SCALE GENOMIC DNA]</scope>
    <source>
        <strain evidence="21 22">CBS 809.83</strain>
    </source>
</reference>
<dbReference type="GO" id="GO:0006325">
    <property type="term" value="P:chromatin organization"/>
    <property type="evidence" value="ECO:0007669"/>
    <property type="project" value="UniProtKB-KW"/>
</dbReference>
<dbReference type="GO" id="GO:0006281">
    <property type="term" value="P:DNA repair"/>
    <property type="evidence" value="ECO:0007669"/>
    <property type="project" value="InterPro"/>
</dbReference>
<organism evidence="21 22">
    <name type="scientific">Powellomyces hirtus</name>
    <dbReference type="NCBI Taxonomy" id="109895"/>
    <lineage>
        <taxon>Eukaryota</taxon>
        <taxon>Fungi</taxon>
        <taxon>Fungi incertae sedis</taxon>
        <taxon>Chytridiomycota</taxon>
        <taxon>Chytridiomycota incertae sedis</taxon>
        <taxon>Chytridiomycetes</taxon>
        <taxon>Spizellomycetales</taxon>
        <taxon>Powellomycetaceae</taxon>
        <taxon>Powellomyces</taxon>
    </lineage>
</organism>
<keyword evidence="9 16" id="KW-0227">DNA damage</keyword>
<keyword evidence="8 16" id="KW-0547">Nucleotide-binding</keyword>
<keyword evidence="10 16" id="KW-0418">Kinase</keyword>
<dbReference type="GO" id="GO:0000781">
    <property type="term" value="C:chromosome, telomeric region"/>
    <property type="evidence" value="ECO:0007669"/>
    <property type="project" value="UniProtKB-SubCell"/>
</dbReference>
<keyword evidence="16" id="KW-0779">Telomere</keyword>
<dbReference type="Pfam" id="PF00454">
    <property type="entry name" value="PI3_PI4_kinase"/>
    <property type="match status" value="1"/>
</dbReference>
<dbReference type="PROSITE" id="PS51189">
    <property type="entry name" value="FAT"/>
    <property type="match status" value="1"/>
</dbReference>
<evidence type="ECO:0000256" key="15">
    <source>
        <dbReference type="ARBA" id="ARBA00048679"/>
    </source>
</evidence>
<feature type="region of interest" description="Disordered" evidence="17">
    <location>
        <begin position="174"/>
        <end position="197"/>
    </location>
</feature>
<dbReference type="EC" id="2.7.11.1" evidence="4 16"/>
<protein>
    <recommendedName>
        <fullName evidence="5 16">Serine/threonine-protein kinase Tel1</fullName>
        <ecNumber evidence="4 16">2.7.11.1</ecNumber>
    </recommendedName>
</protein>
<evidence type="ECO:0000259" key="19">
    <source>
        <dbReference type="PROSITE" id="PS51189"/>
    </source>
</evidence>
<dbReference type="CDD" id="cd05171">
    <property type="entry name" value="PIKKc_ATM"/>
    <property type="match status" value="1"/>
</dbReference>
<evidence type="ECO:0000256" key="11">
    <source>
        <dbReference type="ARBA" id="ARBA00022840"/>
    </source>
</evidence>
<evidence type="ECO:0000256" key="14">
    <source>
        <dbReference type="ARBA" id="ARBA00047899"/>
    </source>
</evidence>
<comment type="catalytic activity">
    <reaction evidence="14 16">
        <text>L-threonyl-[protein] + ATP = O-phospho-L-threonyl-[protein] + ADP + H(+)</text>
        <dbReference type="Rhea" id="RHEA:46608"/>
        <dbReference type="Rhea" id="RHEA-COMP:11060"/>
        <dbReference type="Rhea" id="RHEA-COMP:11605"/>
        <dbReference type="ChEBI" id="CHEBI:15378"/>
        <dbReference type="ChEBI" id="CHEBI:30013"/>
        <dbReference type="ChEBI" id="CHEBI:30616"/>
        <dbReference type="ChEBI" id="CHEBI:61977"/>
        <dbReference type="ChEBI" id="CHEBI:456216"/>
        <dbReference type="EC" id="2.7.11.1"/>
    </reaction>
</comment>
<evidence type="ECO:0000256" key="4">
    <source>
        <dbReference type="ARBA" id="ARBA00012513"/>
    </source>
</evidence>
<evidence type="ECO:0000256" key="12">
    <source>
        <dbReference type="ARBA" id="ARBA00023242"/>
    </source>
</evidence>
<evidence type="ECO:0000256" key="5">
    <source>
        <dbReference type="ARBA" id="ARBA00014619"/>
    </source>
</evidence>
<comment type="caution">
    <text evidence="21">The sequence shown here is derived from an EMBL/GenBank/DDBJ whole genome shotgun (WGS) entry which is preliminary data.</text>
</comment>
<evidence type="ECO:0000259" key="18">
    <source>
        <dbReference type="PROSITE" id="PS50290"/>
    </source>
</evidence>
<keyword evidence="16" id="KW-0156">Chromatin regulator</keyword>
<dbReference type="InterPro" id="IPR011009">
    <property type="entry name" value="Kinase-like_dom_sf"/>
</dbReference>
<evidence type="ECO:0000313" key="21">
    <source>
        <dbReference type="EMBL" id="TPX59438.1"/>
    </source>
</evidence>
<feature type="domain" description="FAT" evidence="19">
    <location>
        <begin position="1933"/>
        <end position="2591"/>
    </location>
</feature>
<dbReference type="PROSITE" id="PS51190">
    <property type="entry name" value="FATC"/>
    <property type="match status" value="1"/>
</dbReference>
<feature type="domain" description="FATC" evidence="20">
    <location>
        <begin position="3026"/>
        <end position="3057"/>
    </location>
</feature>
<keyword evidence="22" id="KW-1185">Reference proteome</keyword>
<comment type="catalytic activity">
    <reaction evidence="15">
        <text>L-seryl-[protein] + ATP = O-phospho-L-seryl-[protein] + ADP + H(+)</text>
        <dbReference type="Rhea" id="RHEA:17989"/>
        <dbReference type="Rhea" id="RHEA-COMP:9863"/>
        <dbReference type="Rhea" id="RHEA-COMP:11604"/>
        <dbReference type="ChEBI" id="CHEBI:15378"/>
        <dbReference type="ChEBI" id="CHEBI:29999"/>
        <dbReference type="ChEBI" id="CHEBI:30616"/>
        <dbReference type="ChEBI" id="CHEBI:83421"/>
        <dbReference type="ChEBI" id="CHEBI:456216"/>
        <dbReference type="EC" id="2.7.11.1"/>
    </reaction>
</comment>
<dbReference type="SMART" id="SM01342">
    <property type="entry name" value="TAN"/>
    <property type="match status" value="1"/>
</dbReference>
<dbReference type="SUPFAM" id="SSF48371">
    <property type="entry name" value="ARM repeat"/>
    <property type="match status" value="1"/>
</dbReference>
<keyword evidence="11 16" id="KW-0067">ATP-binding</keyword>
<evidence type="ECO:0000256" key="16">
    <source>
        <dbReference type="RuleBase" id="RU365027"/>
    </source>
</evidence>
<evidence type="ECO:0000256" key="7">
    <source>
        <dbReference type="ARBA" id="ARBA00022679"/>
    </source>
</evidence>
<dbReference type="InterPro" id="IPR014009">
    <property type="entry name" value="PIK_FAT"/>
</dbReference>
<dbReference type="SUPFAM" id="SSF56112">
    <property type="entry name" value="Protein kinase-like (PK-like)"/>
    <property type="match status" value="1"/>
</dbReference>
<keyword evidence="12 16" id="KW-0539">Nucleus</keyword>
<dbReference type="InterPro" id="IPR018936">
    <property type="entry name" value="PI3/4_kinase_CS"/>
</dbReference>
<keyword evidence="6 16" id="KW-0723">Serine/threonine-protein kinase</keyword>
<dbReference type="InterPro" id="IPR016024">
    <property type="entry name" value="ARM-type_fold"/>
</dbReference>
<evidence type="ECO:0000256" key="2">
    <source>
        <dbReference type="ARBA" id="ARBA00010769"/>
    </source>
</evidence>
<dbReference type="PANTHER" id="PTHR37079:SF4">
    <property type="entry name" value="SERINE_THREONINE-PROTEIN KINASE ATM"/>
    <property type="match status" value="1"/>
</dbReference>
<dbReference type="Gene3D" id="3.30.1010.10">
    <property type="entry name" value="Phosphatidylinositol 3-kinase Catalytic Subunit, Chain A, domain 4"/>
    <property type="match status" value="1"/>
</dbReference>
<evidence type="ECO:0000256" key="6">
    <source>
        <dbReference type="ARBA" id="ARBA00022527"/>
    </source>
</evidence>
<dbReference type="PANTHER" id="PTHR37079">
    <property type="entry name" value="SERINE/THREONINE-PROTEIN KINASE ATM"/>
    <property type="match status" value="1"/>
</dbReference>
<dbReference type="InterPro" id="IPR044107">
    <property type="entry name" value="PIKKc_ATM"/>
</dbReference>
<dbReference type="Gene3D" id="1.10.1070.11">
    <property type="entry name" value="Phosphatidylinositol 3-/4-kinase, catalytic domain"/>
    <property type="match status" value="1"/>
</dbReference>
<dbReference type="GO" id="GO:0106310">
    <property type="term" value="F:protein serine kinase activity"/>
    <property type="evidence" value="ECO:0007669"/>
    <property type="project" value="RHEA"/>
</dbReference>
<dbReference type="InterPro" id="IPR003152">
    <property type="entry name" value="FATC_dom"/>
</dbReference>
<evidence type="ECO:0000259" key="20">
    <source>
        <dbReference type="PROSITE" id="PS51190"/>
    </source>
</evidence>
<dbReference type="PROSITE" id="PS00916">
    <property type="entry name" value="PI3_4_KINASE_2"/>
    <property type="match status" value="1"/>
</dbReference>
<evidence type="ECO:0000256" key="9">
    <source>
        <dbReference type="ARBA" id="ARBA00022763"/>
    </source>
</evidence>
<evidence type="ECO:0000256" key="8">
    <source>
        <dbReference type="ARBA" id="ARBA00022741"/>
    </source>
</evidence>
<keyword evidence="7 16" id="KW-0808">Transferase</keyword>
<dbReference type="InterPro" id="IPR003151">
    <property type="entry name" value="PIK-rel_kinase_FAT"/>
</dbReference>
<evidence type="ECO:0000313" key="22">
    <source>
        <dbReference type="Proteomes" id="UP000318582"/>
    </source>
</evidence>
<comment type="function">
    <text evidence="13 16">Serine/threonine protein kinase which activates checkpoint signaling upon genotoxic stresses such as ionizing radiation (IR), ultraviolet light (UV), or DNA replication stalling, thereby acting as a DNA damage sensor. Recognizes the substrate consensus sequence [ST]-Q. Phosphorylates histone H2A to form H2AS128ph (gamma-H2A) at sites of DNA damage, involved in the regulation of DNA damage response mechanism. Required for the control of telomere length and genome stability.</text>
</comment>
<sequence length="3057" mass="342894">MTIDHSLRPILSKLDWDKAKDRDTGLADLKNFLSDDRNISRLDQDAWTNIFEYFGRCVEKQKALLLSKSSGTGKGSGPATKALKTLSQMSQDFRWICERADAGLKKALVKPVLQHVLSILPHRQGLFKPIALQYTKALRLLLSRRSYREHVPRDGWEALMKVCIDGLNDDEEEEAMAELGNPARHPSTNTPRGSSRKALPAEMPELARIFALLVLGSPKNLAKYAKELLVFLARFFQAHPHETSCHMPLISATNHILFEISHEALPEIVEFFSSTIPYLIPLWETRSGSAVRVQLMYIFRFYLHIYDPSDGLLSSYWDLERNCMRLYDLLQRELGSKFGIGCVQSLEDFVKSIRGDWRKQTMLAVFKDEHSDLGESAISKQYLPFAFLDWCSNVYYSLLILEQKPSRGRTASDEIANRNGDFFSDSPRAGKKAKRIDVMTDLSQILSTKAGARGEKFCVLQILTILLIKHGERLPHDHIRGIEQIVSRVLAAGDTDLAGWALLCWTALPPKFITHGDASTLRILVLDHALKLMSANSVASPAGFYVLERMISQETASSEEILEVATHCGKVMRTGSSRPTACALHFILTFLQWSTVHGRQIANQSILQHQVLDWLLQDRFSDAQSTFPVDLVLRAVLLMIGVFSLEPIYSVEQSLALPVDILEKEELICEWRLIRSRDLCKLVAHEDITTLDQIAIRNSCVTSGKPSSKFRQEPLLSKLLMTCANEVISSWDSLEFAKKTLLKADSSSLPKLMDKSLFLCLLGVTFGLVTCSHLPASSALQNEIEALFVLISRIIERICQSFPALPVIDQMSFIHSIARGFAVYCANRRENITVRTANANDSAMSELDAKLNTLCLPLVDTLIQHFSTTVEQINVTQTPLTASLAASVDEFDTLNLSTRNTGQNNPLGQLDFFYEVSSPSDIPDRALTLRALGILYQLIPEGDESTIFSQARVRIQEVMMDAFPSSFETFTQIGKEVTEFLRHASSKRLTTAFCKLVMKNSTALLQSYEGELNTWCSIFIMESLTAILPVLLREKDDGDFIQEAGHVFAYFMRRVQSPGAPWRVCIAFGQLLIQYLIIDPSQSLFGESVGDDGADAAMRLCLALLNHDEFLVRLSMIGAIPQLFSIFDVADHTSIFEDIRDTIKKDAKSFLSLCTETLAFGEVMLNAAHERANAALQLLMVATRDDEAFHLVETAFDVYARRLALRDGLELLDELLPTLIWAWEEDLASFPYRLFAYESIDAFVTGHLDLNLPKLLSAGDIVAAEKLYLVIGAEGNNLFRRALPSIMAHLLPSIMDNVAQAPNDAEKNSTSHAQKAMESFGFLKRIFGEDALNLMMSRCIPAIVAQLLKMNYDAGVSNLAHGRWKQIRGTLAQIDSLSAGDLERSPNPQPPHKPFLDSEVLLRIILYLHGQSGDLPPSDVMRHLNHFFNTTTLRKLLQELHEYIDKLIFTEDKRRLVVNGYRLLIAITGVNISKEPFLFRTVLQQLLRTMSQPELCEYASGIFRHLFNVAMECNKTLVASSISSIAPALSQLVVTHTTAGKSKCARAVATALEMALEIAFTANPSSARLAILQLDTEVLGDRTQSIIEIAEKDGTTAHGDPNTILELMASGDPAAIAQLARVKYLRKALDTTDLAVQLAHSRDIANAIVGHLLAMLEGPTPAENLLLEVGNCLGRLAALLRSRILKEIPNGSFQLRTSTTKAVANITKIGHSQALRCLQKYLFHDDVQTVGVVIRTLGVVLPLPAGNLAFKTLAPDEADVLRMFTTTAKQVPRTIPTRTQYPSLEDDKIWEDLMQMSQTEDDAATKHHESQDLLLQLTNSLLQSHPTDEIFSNLGLVFEYIPAFAELMLPHIVHAALEYEVKNSPKTIRKRSITTLRTQLSMRFRHILANASNLRPGILSTILKVIEVLRTQPHPLRTTPFDDNAWLDLDFDDLVQAATDNSSYASALLFLEIAQEETKREWGAKLGPSRKSDLNHQKGSIFKPLLQINQWIGDSDGFEGVMVCMGSETMLDGSTSLVQKYEHDNCWDKILDVRETQLKVGEAFLSSGSLPASSDIGTRIGLMKAMSNMGIHHILETYIRGSHDAIGQQMQSPTLQNEINEYQYECMWRNARWEDIPDRNNDGHSGQNQQLYRCLKAHHEKDATLRNSFLSSSLLDGVRSLCEMRLDNALNPFPSMRNLTMSTEIEELAAAGSNAQSLQKLFNIWELRLNNLVECQSFGDMEPVLAARTTTLQSLISRQDRSMQVPRNVPNVVQIAARANCRHLLRYSQIGRKAGNLQIAQTAIARLNATLDVADPAVLSDLVDLKGLAKLESLKILWAQENRAVAARSLKRYLDLNSDLMVPDARTSALSKGVESQLLCQLGRWVADTRFDHAATVLQNYFEPAVRTAAIANDSTLRAKAHYHLAKFADAQYEELTSNDPTDQIREHINYKQREADACEALAKQAAGRDPNASRRYGNMREKIVLQMKMDIAEEARYHADKDTFLEKSVENYLQALEYSKDHNDMSVFRLCALWFRNLENPRVNILIDSYIKRISSSVFLVLMYQLSARLTTAPPAHEKGFQAVLQRLLTKVVRDHPHHTLYHIIALKNGTQVVAPSSRSSRQVQTTPTVEAALGLLDRLSRSDLLGDLVARVEQLSNAYIELAFKKITVAMLKENKTLPLDARSKFAQIAQSGINVPIVTIEHPVRDDCRYDDLPCVCGFKPSFWVPGGVNMPRVVTCVGTNGKMYTQLVKGNDDLRQDAVLSKIFTIMNVLLRKNLETRKRDLAIRTYKVIPLAPRAGLVEWVNDTAPIGEYLTQAHGRYNPSDWQYSECRKRMTEQLNKGTPASKLALYLQIETNFRPVFRHFFFESFHDPVEWFERRLAYTRSVAVSSMAGYVVGLGDRHAQNILIDKVTAEVVHIDLGIAFDQGKLLAVPELVPFRLTRDIVDGMGITGVEGAFRRGCEETMRVLRNGSEVLLTILDVFRYDPLYNWKVTPLEQRRRQGLFDEDDAIELSEGAVDPITRDRGQNKEAERALFVVRKKLSLAVSVECQINELIQTAVDPRNFSRMFPGWQAW</sequence>
<accession>A0A507E8H7</accession>
<evidence type="ECO:0000256" key="13">
    <source>
        <dbReference type="ARBA" id="ARBA00025079"/>
    </source>
</evidence>
<dbReference type="Pfam" id="PF02260">
    <property type="entry name" value="FATC"/>
    <property type="match status" value="1"/>
</dbReference>
<dbReference type="GO" id="GO:0004674">
    <property type="term" value="F:protein serine/threonine kinase activity"/>
    <property type="evidence" value="ECO:0007669"/>
    <property type="project" value="UniProtKB-KW"/>
</dbReference>
<feature type="domain" description="PI3K/PI4K catalytic" evidence="18">
    <location>
        <begin position="2702"/>
        <end position="3011"/>
    </location>
</feature>
<dbReference type="Proteomes" id="UP000318582">
    <property type="component" value="Unassembled WGS sequence"/>
</dbReference>
<evidence type="ECO:0000256" key="17">
    <source>
        <dbReference type="SAM" id="MobiDB-lite"/>
    </source>
</evidence>
<dbReference type="GO" id="GO:0035556">
    <property type="term" value="P:intracellular signal transduction"/>
    <property type="evidence" value="ECO:0007669"/>
    <property type="project" value="UniProtKB-ARBA"/>
</dbReference>
<dbReference type="InterPro" id="IPR021668">
    <property type="entry name" value="TAN"/>
</dbReference>
<dbReference type="GO" id="GO:0005634">
    <property type="term" value="C:nucleus"/>
    <property type="evidence" value="ECO:0007669"/>
    <property type="project" value="UniProtKB-SubCell"/>
</dbReference>
<dbReference type="InterPro" id="IPR038980">
    <property type="entry name" value="ATM_plant"/>
</dbReference>
<gene>
    <name evidence="21" type="ORF">PhCBS80983_g02449</name>
</gene>
<dbReference type="Pfam" id="PF11640">
    <property type="entry name" value="TAN"/>
    <property type="match status" value="1"/>
</dbReference>
<dbReference type="SMART" id="SM00146">
    <property type="entry name" value="PI3Kc"/>
    <property type="match status" value="1"/>
</dbReference>
<dbReference type="GO" id="GO:0005524">
    <property type="term" value="F:ATP binding"/>
    <property type="evidence" value="ECO:0007669"/>
    <property type="project" value="UniProtKB-KW"/>
</dbReference>
<evidence type="ECO:0000256" key="1">
    <source>
        <dbReference type="ARBA" id="ARBA00004123"/>
    </source>
</evidence>
<dbReference type="STRING" id="109895.A0A507E8H7"/>